<evidence type="ECO:0000313" key="1">
    <source>
        <dbReference type="EMBL" id="CEG57546.1"/>
    </source>
</evidence>
<dbReference type="KEGG" id="lfa:LFA_2165"/>
<keyword evidence="2" id="KW-1185">Reference proteome</keyword>
<sequence>MQKRFTIIGLKEIAKAFGLTHYAAIANAIFTLSNKLAEYSEINLKLNTIIKRLAP</sequence>
<gene>
    <name evidence="1" type="ORF">LFA_2165</name>
</gene>
<dbReference type="EMBL" id="LN614827">
    <property type="protein sequence ID" value="CEG57546.1"/>
    <property type="molecule type" value="Genomic_DNA"/>
</dbReference>
<protein>
    <submittedName>
        <fullName evidence="1">Uncharacterized protein</fullName>
    </submittedName>
</protein>
<dbReference type="Proteomes" id="UP000032430">
    <property type="component" value="Chromosome I"/>
</dbReference>
<accession>A0A098G6D8</accession>
<dbReference type="AlphaFoldDB" id="A0A098G6D8"/>
<reference evidence="2" key="1">
    <citation type="submission" date="2014-09" db="EMBL/GenBank/DDBJ databases">
        <authorList>
            <person name="Gomez-Valero L."/>
        </authorList>
    </citation>
    <scope>NUCLEOTIDE SEQUENCE [LARGE SCALE GENOMIC DNA]</scope>
    <source>
        <strain evidence="2">ATCC700992</strain>
    </source>
</reference>
<dbReference type="STRING" id="1212491.LFA_2165"/>
<name>A0A098G6D8_9GAMM</name>
<organism evidence="1 2">
    <name type="scientific">Legionella fallonii LLAP-10</name>
    <dbReference type="NCBI Taxonomy" id="1212491"/>
    <lineage>
        <taxon>Bacteria</taxon>
        <taxon>Pseudomonadati</taxon>
        <taxon>Pseudomonadota</taxon>
        <taxon>Gammaproteobacteria</taxon>
        <taxon>Legionellales</taxon>
        <taxon>Legionellaceae</taxon>
        <taxon>Legionella</taxon>
    </lineage>
</organism>
<evidence type="ECO:0000313" key="2">
    <source>
        <dbReference type="Proteomes" id="UP000032430"/>
    </source>
</evidence>
<dbReference type="HOGENOM" id="CLU_3026729_0_0_6"/>
<proteinExistence type="predicted"/>